<feature type="region of interest" description="Disordered" evidence="1">
    <location>
        <begin position="619"/>
        <end position="643"/>
    </location>
</feature>
<evidence type="ECO:0000259" key="2">
    <source>
        <dbReference type="Pfam" id="PF03372"/>
    </source>
</evidence>
<evidence type="ECO:0000256" key="1">
    <source>
        <dbReference type="SAM" id="MobiDB-lite"/>
    </source>
</evidence>
<comment type="caution">
    <text evidence="3">The sequence shown here is derived from an EMBL/GenBank/DDBJ whole genome shotgun (WGS) entry which is preliminary data.</text>
</comment>
<feature type="compositionally biased region" description="Low complexity" evidence="1">
    <location>
        <begin position="17"/>
        <end position="37"/>
    </location>
</feature>
<dbReference type="GeneID" id="33566196"/>
<dbReference type="OrthoDB" id="428734at2759"/>
<protein>
    <submittedName>
        <fullName evidence="3">Endonuclease/exonuclease/phosphatase</fullName>
    </submittedName>
</protein>
<dbReference type="RefSeq" id="XP_021880792.1">
    <property type="nucleotide sequence ID" value="XM_022024352.1"/>
</dbReference>
<sequence>MATSRTAPMNIPPSHPTNPSLSSSTSSLMLSSPPSLTFGESLADSGYESSWPSLSEAAAWTPLSLQKRPISLSKPLSSTAYNSLNSININRTAASPGGIEYVPSNSFGKNGGNGWNHQPIQKRQGQDQVQKAARQSKNRRRNQRTQAYQAKGLMQLQQHMVMPLVDFGSPQMEDDDHYFGAIDPPIPLSVIPRGWLYEEEHAPPPADDILITLPKREWIYDSSGPMSMDAKSFVLMSWNVLSPKLCHASRLDANCEPVFLDWDYRKEAILNQIAFADADIVCLQELELKDHDEYFKPRLSRLGFRSIHAYKMNMHEMRDGCAIFYRDSRFRLLTENVLRFNQVELDEDDVKRPSMARDTAIRFNLFHNLAIVALFENKRTKRQVQVATTHLLADPAFPDAKMLQTAILTSKLEELKAQAMVQLSPPVTEGELLSSCEVASEAAPVPTPASSHNIHRCPHHQHRHQHPQQHIPTILAGDFNSLPDSSVVEFLKTGKVETRHFGGNDFGRFTRADNKYFYHHLELADSYKLSTLPFTNATRKFQGTIDYLLYDPTSLGLIGFLDHLATDPSLDLQSGQPALVASLPSSTTYKTSSATAADVSVNMSSSDLDSEIEVEIPSSAASSASASSTAPINTSAGARASNNRRHSIEKKILLDFSKLFISNNLESSKATASASTPDTNASKVVRNEEAGTNVRAALPTALPNQHFPSDHIPLVAIFREREYIPLCTQT</sequence>
<feature type="compositionally biased region" description="Polar residues" evidence="1">
    <location>
        <begin position="669"/>
        <end position="682"/>
    </location>
</feature>
<dbReference type="AlphaFoldDB" id="A0A1Y2GMT5"/>
<feature type="compositionally biased region" description="Low complexity" evidence="1">
    <location>
        <begin position="619"/>
        <end position="636"/>
    </location>
</feature>
<organism evidence="3 4">
    <name type="scientific">Lobosporangium transversale</name>
    <dbReference type="NCBI Taxonomy" id="64571"/>
    <lineage>
        <taxon>Eukaryota</taxon>
        <taxon>Fungi</taxon>
        <taxon>Fungi incertae sedis</taxon>
        <taxon>Mucoromycota</taxon>
        <taxon>Mortierellomycotina</taxon>
        <taxon>Mortierellomycetes</taxon>
        <taxon>Mortierellales</taxon>
        <taxon>Mortierellaceae</taxon>
        <taxon>Lobosporangium</taxon>
    </lineage>
</organism>
<evidence type="ECO:0000313" key="3">
    <source>
        <dbReference type="EMBL" id="ORZ14314.1"/>
    </source>
</evidence>
<feature type="compositionally biased region" description="Polar residues" evidence="1">
    <location>
        <begin position="115"/>
        <end position="133"/>
    </location>
</feature>
<feature type="region of interest" description="Disordered" evidence="1">
    <location>
        <begin position="669"/>
        <end position="688"/>
    </location>
</feature>
<dbReference type="InterPro" id="IPR036691">
    <property type="entry name" value="Endo/exonu/phosph_ase_sf"/>
</dbReference>
<dbReference type="Pfam" id="PF03372">
    <property type="entry name" value="Exo_endo_phos"/>
    <property type="match status" value="1"/>
</dbReference>
<dbReference type="InParanoid" id="A0A1Y2GMT5"/>
<keyword evidence="3" id="KW-0378">Hydrolase</keyword>
<dbReference type="GO" id="GO:0004519">
    <property type="term" value="F:endonuclease activity"/>
    <property type="evidence" value="ECO:0007669"/>
    <property type="project" value="UniProtKB-KW"/>
</dbReference>
<proteinExistence type="predicted"/>
<dbReference type="STRING" id="64571.A0A1Y2GMT5"/>
<dbReference type="InterPro" id="IPR050410">
    <property type="entry name" value="CCR4/nocturin_mRNA_transcr"/>
</dbReference>
<dbReference type="EMBL" id="MCFF01000021">
    <property type="protein sequence ID" value="ORZ14314.1"/>
    <property type="molecule type" value="Genomic_DNA"/>
</dbReference>
<reference evidence="3 4" key="1">
    <citation type="submission" date="2016-07" db="EMBL/GenBank/DDBJ databases">
        <title>Pervasive Adenine N6-methylation of Active Genes in Fungi.</title>
        <authorList>
            <consortium name="DOE Joint Genome Institute"/>
            <person name="Mondo S.J."/>
            <person name="Dannebaum R.O."/>
            <person name="Kuo R.C."/>
            <person name="Labutti K."/>
            <person name="Haridas S."/>
            <person name="Kuo A."/>
            <person name="Salamov A."/>
            <person name="Ahrendt S.R."/>
            <person name="Lipzen A."/>
            <person name="Sullivan W."/>
            <person name="Andreopoulos W.B."/>
            <person name="Clum A."/>
            <person name="Lindquist E."/>
            <person name="Daum C."/>
            <person name="Ramamoorthy G.K."/>
            <person name="Gryganskyi A."/>
            <person name="Culley D."/>
            <person name="Magnuson J.K."/>
            <person name="James T.Y."/>
            <person name="O'Malley M.A."/>
            <person name="Stajich J.E."/>
            <person name="Spatafora J.W."/>
            <person name="Visel A."/>
            <person name="Grigoriev I.V."/>
        </authorList>
    </citation>
    <scope>NUCLEOTIDE SEQUENCE [LARGE SCALE GENOMIC DNA]</scope>
    <source>
        <strain evidence="3 4">NRRL 3116</strain>
    </source>
</reference>
<feature type="compositionally biased region" description="Basic residues" evidence="1">
    <location>
        <begin position="134"/>
        <end position="143"/>
    </location>
</feature>
<name>A0A1Y2GMT5_9FUNG</name>
<dbReference type="GO" id="GO:0000175">
    <property type="term" value="F:3'-5'-RNA exonuclease activity"/>
    <property type="evidence" value="ECO:0007669"/>
    <property type="project" value="TreeGrafter"/>
</dbReference>
<accession>A0A1Y2GMT5</accession>
<gene>
    <name evidence="3" type="ORF">BCR41DRAFT_354657</name>
</gene>
<dbReference type="Proteomes" id="UP000193648">
    <property type="component" value="Unassembled WGS sequence"/>
</dbReference>
<feature type="region of interest" description="Disordered" evidence="1">
    <location>
        <begin position="1"/>
        <end position="42"/>
    </location>
</feature>
<keyword evidence="3" id="KW-0269">Exonuclease</keyword>
<keyword evidence="3" id="KW-0540">Nuclease</keyword>
<dbReference type="PANTHER" id="PTHR12121:SF36">
    <property type="entry name" value="ENDONUCLEASE_EXONUCLEASE_PHOSPHATASE DOMAIN-CONTAINING PROTEIN"/>
    <property type="match status" value="1"/>
</dbReference>
<feature type="domain" description="Endonuclease/exonuclease/phosphatase" evidence="2">
    <location>
        <begin position="236"/>
        <end position="566"/>
    </location>
</feature>
<dbReference type="SUPFAM" id="SSF56219">
    <property type="entry name" value="DNase I-like"/>
    <property type="match status" value="1"/>
</dbReference>
<evidence type="ECO:0000313" key="4">
    <source>
        <dbReference type="Proteomes" id="UP000193648"/>
    </source>
</evidence>
<keyword evidence="4" id="KW-1185">Reference proteome</keyword>
<feature type="region of interest" description="Disordered" evidence="1">
    <location>
        <begin position="101"/>
        <end position="145"/>
    </location>
</feature>
<dbReference type="InterPro" id="IPR005135">
    <property type="entry name" value="Endo/exonuclease/phosphatase"/>
</dbReference>
<dbReference type="Gene3D" id="3.60.10.10">
    <property type="entry name" value="Endonuclease/exonuclease/phosphatase"/>
    <property type="match status" value="1"/>
</dbReference>
<dbReference type="PANTHER" id="PTHR12121">
    <property type="entry name" value="CARBON CATABOLITE REPRESSOR PROTEIN 4"/>
    <property type="match status" value="1"/>
</dbReference>
<keyword evidence="3" id="KW-0255">Endonuclease</keyword>